<evidence type="ECO:0000313" key="3">
    <source>
        <dbReference type="EMBL" id="VDP58438.1"/>
    </source>
</evidence>
<evidence type="ECO:0000256" key="1">
    <source>
        <dbReference type="SAM" id="MobiDB-lite"/>
    </source>
</evidence>
<feature type="region of interest" description="Disordered" evidence="1">
    <location>
        <begin position="20"/>
        <end position="45"/>
    </location>
</feature>
<keyword evidence="4" id="KW-1185">Reference proteome</keyword>
<name>A0A3P8FG69_9TREM</name>
<dbReference type="InterPro" id="IPR009057">
    <property type="entry name" value="Homeodomain-like_sf"/>
</dbReference>
<dbReference type="CDD" id="cd00167">
    <property type="entry name" value="SANT"/>
    <property type="match status" value="1"/>
</dbReference>
<dbReference type="AlphaFoldDB" id="A0A3P8FG69"/>
<dbReference type="PROSITE" id="PS50090">
    <property type="entry name" value="MYB_LIKE"/>
    <property type="match status" value="1"/>
</dbReference>
<dbReference type="SUPFAM" id="SSF46689">
    <property type="entry name" value="Homeodomain-like"/>
    <property type="match status" value="1"/>
</dbReference>
<sequence>MRYYLDINLDEIPTFETNVNNFCGESNSEQSNNQSDESDEEQYSKKRLRKRLLRRKEPCVVNQTNGETQLNANNDLSSDVVIVDEPYISRKKLKQQKDEATLKSTEIKPIKSNDGWTKVEQQQLEVAIRSIGKGTPERWDRITECIPTRTKVIDGFHPLFWCLCGLAPSHVEVIASLVLSQCFSSSLPGGDLMLYQLLTL</sequence>
<proteinExistence type="predicted"/>
<gene>
    <name evidence="3" type="ORF">SMTD_LOCUS11533</name>
</gene>
<evidence type="ECO:0000313" key="4">
    <source>
        <dbReference type="Proteomes" id="UP000269396"/>
    </source>
</evidence>
<feature type="compositionally biased region" description="Low complexity" evidence="1">
    <location>
        <begin position="25"/>
        <end position="35"/>
    </location>
</feature>
<dbReference type="Gene3D" id="1.10.10.60">
    <property type="entry name" value="Homeodomain-like"/>
    <property type="match status" value="1"/>
</dbReference>
<protein>
    <recommendedName>
        <fullName evidence="2">Myb-like domain-containing protein</fullName>
    </recommendedName>
</protein>
<feature type="domain" description="Myb-like" evidence="2">
    <location>
        <begin position="108"/>
        <end position="150"/>
    </location>
</feature>
<accession>A0A3P8FG69</accession>
<dbReference type="InterPro" id="IPR001005">
    <property type="entry name" value="SANT/Myb"/>
</dbReference>
<dbReference type="Proteomes" id="UP000269396">
    <property type="component" value="Unassembled WGS sequence"/>
</dbReference>
<organism evidence="3 4">
    <name type="scientific">Schistosoma mattheei</name>
    <dbReference type="NCBI Taxonomy" id="31246"/>
    <lineage>
        <taxon>Eukaryota</taxon>
        <taxon>Metazoa</taxon>
        <taxon>Spiralia</taxon>
        <taxon>Lophotrochozoa</taxon>
        <taxon>Platyhelminthes</taxon>
        <taxon>Trematoda</taxon>
        <taxon>Digenea</taxon>
        <taxon>Strigeidida</taxon>
        <taxon>Schistosomatoidea</taxon>
        <taxon>Schistosomatidae</taxon>
        <taxon>Schistosoma</taxon>
    </lineage>
</organism>
<reference evidence="3 4" key="1">
    <citation type="submission" date="2018-11" db="EMBL/GenBank/DDBJ databases">
        <authorList>
            <consortium name="Pathogen Informatics"/>
        </authorList>
    </citation>
    <scope>NUCLEOTIDE SEQUENCE [LARGE SCALE GENOMIC DNA]</scope>
    <source>
        <strain>Denwood</strain>
        <strain evidence="4">Zambia</strain>
    </source>
</reference>
<evidence type="ECO:0000259" key="2">
    <source>
        <dbReference type="PROSITE" id="PS50090"/>
    </source>
</evidence>
<dbReference type="EMBL" id="UZAL01031554">
    <property type="protein sequence ID" value="VDP58438.1"/>
    <property type="molecule type" value="Genomic_DNA"/>
</dbReference>